<dbReference type="InterPro" id="IPR029063">
    <property type="entry name" value="SAM-dependent_MTases_sf"/>
</dbReference>
<dbReference type="Proteomes" id="UP000824890">
    <property type="component" value="Unassembled WGS sequence"/>
</dbReference>
<organism evidence="2 3">
    <name type="scientific">Brassica napus</name>
    <name type="common">Rape</name>
    <dbReference type="NCBI Taxonomy" id="3708"/>
    <lineage>
        <taxon>Eukaryota</taxon>
        <taxon>Viridiplantae</taxon>
        <taxon>Streptophyta</taxon>
        <taxon>Embryophyta</taxon>
        <taxon>Tracheophyta</taxon>
        <taxon>Spermatophyta</taxon>
        <taxon>Magnoliopsida</taxon>
        <taxon>eudicotyledons</taxon>
        <taxon>Gunneridae</taxon>
        <taxon>Pentapetalae</taxon>
        <taxon>rosids</taxon>
        <taxon>malvids</taxon>
        <taxon>Brassicales</taxon>
        <taxon>Brassicaceae</taxon>
        <taxon>Brassiceae</taxon>
        <taxon>Brassica</taxon>
    </lineage>
</organism>
<sequence>MRRTNLKDLCPRHTDRQFAEVFDRAMSELSTMILKKVLEVYKGFKDVNFLVDVGGWILLDWMDELCIKLLKNYWKGKWKNDHCRFDYTNITKEGHVDAVERCA</sequence>
<name>A0ABQ8AM14_BRANA</name>
<dbReference type="Pfam" id="PF00891">
    <property type="entry name" value="Methyltransf_2"/>
    <property type="match status" value="1"/>
</dbReference>
<feature type="domain" description="O-methyltransferase C-terminal" evidence="1">
    <location>
        <begin position="13"/>
        <end position="55"/>
    </location>
</feature>
<keyword evidence="3" id="KW-1185">Reference proteome</keyword>
<reference evidence="2 3" key="1">
    <citation type="submission" date="2021-05" db="EMBL/GenBank/DDBJ databases">
        <title>Genome Assembly of Synthetic Allotetraploid Brassica napus Reveals Homoeologous Exchanges between Subgenomes.</title>
        <authorList>
            <person name="Davis J.T."/>
        </authorList>
    </citation>
    <scope>NUCLEOTIDE SEQUENCE [LARGE SCALE GENOMIC DNA]</scope>
    <source>
        <strain evidence="3">cv. Da-Ae</strain>
        <tissue evidence="2">Seedling</tissue>
    </source>
</reference>
<comment type="caution">
    <text evidence="2">The sequence shown here is derived from an EMBL/GenBank/DDBJ whole genome shotgun (WGS) entry which is preliminary data.</text>
</comment>
<evidence type="ECO:0000313" key="2">
    <source>
        <dbReference type="EMBL" id="KAH0893599.1"/>
    </source>
</evidence>
<dbReference type="Gene3D" id="3.40.50.150">
    <property type="entry name" value="Vaccinia Virus protein VP39"/>
    <property type="match status" value="1"/>
</dbReference>
<gene>
    <name evidence="2" type="ORF">HID58_056028</name>
</gene>
<accession>A0ABQ8AM14</accession>
<evidence type="ECO:0000259" key="1">
    <source>
        <dbReference type="Pfam" id="PF00891"/>
    </source>
</evidence>
<protein>
    <recommendedName>
        <fullName evidence="1">O-methyltransferase C-terminal domain-containing protein</fullName>
    </recommendedName>
</protein>
<dbReference type="InterPro" id="IPR001077">
    <property type="entry name" value="COMT_C"/>
</dbReference>
<dbReference type="EMBL" id="JAGKQM010000013">
    <property type="protein sequence ID" value="KAH0893599.1"/>
    <property type="molecule type" value="Genomic_DNA"/>
</dbReference>
<proteinExistence type="predicted"/>
<evidence type="ECO:0000313" key="3">
    <source>
        <dbReference type="Proteomes" id="UP000824890"/>
    </source>
</evidence>